<dbReference type="GO" id="GO:0008671">
    <property type="term" value="F:2-dehydro-3-deoxygalactonokinase activity"/>
    <property type="evidence" value="ECO:0007669"/>
    <property type="project" value="InterPro"/>
</dbReference>
<dbReference type="CDD" id="cd24012">
    <property type="entry name" value="ASKHA_NBD_KDGal-kinase"/>
    <property type="match status" value="1"/>
</dbReference>
<accession>A0AA46A725</accession>
<protein>
    <submittedName>
        <fullName evidence="2">2-dehydro-3-deoxygalactonokinase</fullName>
    </submittedName>
    <submittedName>
        <fullName evidence="1">2-keto-3-deoxygalactonate kinase</fullName>
    </submittedName>
</protein>
<sequence>MPKLIAIDWGTSSFRAWLLGARGTVLDEVPSGPGILSVPEGDFDAAFETALGHWLSTHPDLPVIASGMITSRNGWIETPYLPLPLDARSLADALTAHVTKRGRRLHFVTGAVRNPDHGLPDVMRGEETEIIGHLAASAVAEGLFVLPGTHSKWAWVEDGRLTGFDTCMTGEVFAILRDHSILGRLINDGSTSSDAFRRGLEAGRGEGALLTRIFSARSLALMDRLEEGEIADYLSGLLIGDEVAGALSSAQGPVTIIGRGDLAERYRVALAHAGAEATLAAPGMARAGLWEIAKLAGVIG</sequence>
<evidence type="ECO:0000313" key="4">
    <source>
        <dbReference type="Proteomes" id="UP001215549"/>
    </source>
</evidence>
<keyword evidence="1" id="KW-0418">Kinase</keyword>
<dbReference type="Gene3D" id="3.30.420.310">
    <property type="entry name" value="2-keto-3-deoxy-galactonokinase, C-terminal domain"/>
    <property type="match status" value="1"/>
</dbReference>
<keyword evidence="4" id="KW-1185">Reference proteome</keyword>
<dbReference type="RefSeq" id="WP_076527617.1">
    <property type="nucleotide sequence ID" value="NZ_CP067140.1"/>
</dbReference>
<dbReference type="EMBL" id="FTOU01000015">
    <property type="protein sequence ID" value="SIT06838.1"/>
    <property type="molecule type" value="Genomic_DNA"/>
</dbReference>
<dbReference type="EMBL" id="CP067140">
    <property type="protein sequence ID" value="WCR03880.1"/>
    <property type="molecule type" value="Genomic_DNA"/>
</dbReference>
<organism evidence="1 3">
    <name type="scientific">Paracoccus saliphilus</name>
    <dbReference type="NCBI Taxonomy" id="405559"/>
    <lineage>
        <taxon>Bacteria</taxon>
        <taxon>Pseudomonadati</taxon>
        <taxon>Pseudomonadota</taxon>
        <taxon>Alphaproteobacteria</taxon>
        <taxon>Rhodobacterales</taxon>
        <taxon>Paracoccaceae</taxon>
        <taxon>Paracoccus</taxon>
    </lineage>
</organism>
<dbReference type="InterPro" id="IPR042258">
    <property type="entry name" value="DGOK_N"/>
</dbReference>
<dbReference type="Pfam" id="PF05035">
    <property type="entry name" value="DGOK"/>
    <property type="match status" value="1"/>
</dbReference>
<dbReference type="Proteomes" id="UP001215549">
    <property type="component" value="Chromosome"/>
</dbReference>
<dbReference type="Gene3D" id="3.30.420.300">
    <property type="entry name" value="2-keto-3-deoxy-galactonokinase, substrate binding domain"/>
    <property type="match status" value="1"/>
</dbReference>
<dbReference type="InterPro" id="IPR042257">
    <property type="entry name" value="DGOK_C"/>
</dbReference>
<evidence type="ECO:0000313" key="2">
    <source>
        <dbReference type="EMBL" id="WCR03880.1"/>
    </source>
</evidence>
<reference evidence="1 3" key="1">
    <citation type="submission" date="2017-01" db="EMBL/GenBank/DDBJ databases">
        <authorList>
            <person name="Varghese N."/>
            <person name="Submissions S."/>
        </authorList>
    </citation>
    <scope>NUCLEOTIDE SEQUENCE [LARGE SCALE GENOMIC DNA]</scope>
    <source>
        <strain evidence="1 3">DSM 18447</strain>
    </source>
</reference>
<reference evidence="2 4" key="2">
    <citation type="submission" date="2021-01" db="EMBL/GenBank/DDBJ databases">
        <title>Biogeographic distribution of Paracoccus.</title>
        <authorList>
            <person name="Hollensteiner J."/>
            <person name="Leineberger J."/>
            <person name="Brinkhoff T."/>
            <person name="Daniel R."/>
        </authorList>
    </citation>
    <scope>NUCLEOTIDE SEQUENCE [LARGE SCALE GENOMIC DNA]</scope>
    <source>
        <strain evidence="2 4">DSM 18447</strain>
    </source>
</reference>
<name>A0AA46A725_9RHOB</name>
<proteinExistence type="predicted"/>
<dbReference type="AlphaFoldDB" id="A0AA46A725"/>
<gene>
    <name evidence="2" type="ORF">JHX88_03710</name>
    <name evidence="1" type="ORF">SAMN05421772_11583</name>
</gene>
<evidence type="ECO:0000313" key="3">
    <source>
        <dbReference type="Proteomes" id="UP000186216"/>
    </source>
</evidence>
<dbReference type="GO" id="GO:0034194">
    <property type="term" value="P:D-galactonate catabolic process"/>
    <property type="evidence" value="ECO:0007669"/>
    <property type="project" value="InterPro"/>
</dbReference>
<dbReference type="InterPro" id="IPR007729">
    <property type="entry name" value="DGOK"/>
</dbReference>
<dbReference type="Proteomes" id="UP000186216">
    <property type="component" value="Unassembled WGS sequence"/>
</dbReference>
<evidence type="ECO:0000313" key="1">
    <source>
        <dbReference type="EMBL" id="SIT06838.1"/>
    </source>
</evidence>
<keyword evidence="1" id="KW-0808">Transferase</keyword>